<evidence type="ECO:0000256" key="1">
    <source>
        <dbReference type="ARBA" id="ARBA00023277"/>
    </source>
</evidence>
<gene>
    <name evidence="3" type="ORF">QJ522_06035</name>
</gene>
<dbReference type="PANTHER" id="PTHR10088">
    <property type="entry name" value="GLUCOKINASE REGULATORY PROTEIN"/>
    <property type="match status" value="1"/>
</dbReference>
<dbReference type="EMBL" id="JASCXX010000005">
    <property type="protein sequence ID" value="MDI6448596.1"/>
    <property type="molecule type" value="Genomic_DNA"/>
</dbReference>
<dbReference type="GO" id="GO:0070095">
    <property type="term" value="F:fructose-6-phosphate binding"/>
    <property type="evidence" value="ECO:0007669"/>
    <property type="project" value="TreeGrafter"/>
</dbReference>
<dbReference type="Gene3D" id="1.10.8.1080">
    <property type="match status" value="1"/>
</dbReference>
<dbReference type="GO" id="GO:0009750">
    <property type="term" value="P:response to fructose"/>
    <property type="evidence" value="ECO:0007669"/>
    <property type="project" value="TreeGrafter"/>
</dbReference>
<evidence type="ECO:0000259" key="2">
    <source>
        <dbReference type="PROSITE" id="PS51464"/>
    </source>
</evidence>
<dbReference type="Proteomes" id="UP001431776">
    <property type="component" value="Unassembled WGS sequence"/>
</dbReference>
<protein>
    <recommendedName>
        <fullName evidence="2">SIS domain-containing protein</fullName>
    </recommendedName>
</protein>
<dbReference type="PANTHER" id="PTHR10088:SF4">
    <property type="entry name" value="GLUCOKINASE REGULATORY PROTEIN"/>
    <property type="match status" value="1"/>
</dbReference>
<dbReference type="PROSITE" id="PS51464">
    <property type="entry name" value="SIS"/>
    <property type="match status" value="1"/>
</dbReference>
<dbReference type="Pfam" id="PF22645">
    <property type="entry name" value="GKRP_SIS_N"/>
    <property type="match status" value="1"/>
</dbReference>
<dbReference type="InterPro" id="IPR040190">
    <property type="entry name" value="MURQ/GCKR"/>
</dbReference>
<dbReference type="AlphaFoldDB" id="A0AAW6TSA4"/>
<organism evidence="3 4">
    <name type="scientific">Anaerobaca lacustris</name>
    <dbReference type="NCBI Taxonomy" id="3044600"/>
    <lineage>
        <taxon>Bacteria</taxon>
        <taxon>Pseudomonadati</taxon>
        <taxon>Planctomycetota</taxon>
        <taxon>Phycisphaerae</taxon>
        <taxon>Sedimentisphaerales</taxon>
        <taxon>Anaerobacaceae</taxon>
        <taxon>Anaerobaca</taxon>
    </lineage>
</organism>
<keyword evidence="1" id="KW-0119">Carbohydrate metabolism</keyword>
<accession>A0AAW6TSA4</accession>
<sequence>MGDAAEKARAFLKEERAFRLGTLLTESSHPKTQNLSQTIEADVRSGIRQLLSVDEDIAQEADHLFAQDGYARLIEAFSRAMRAGRQIFFTGCGATGRLSILMEAAWRRFWDEMKPLAPDAPKMWPLCISVMAGGDFALIKSVEGFEDFPDFGRHQLREAGVQAGDVVVAITEGGETPFVIGTAWEGLDRGAEIFFVYSNPTALLAEHVERSRQIIEEPRIVKLDLTTGPMAITGSTRMQATTAELLVVGAAMETAIIRWLQDRQPQLAPDLRTPEEYARLFRKLLSDLSTAAAVESLSRLTQFEEAIYRKHGLVTYVADTLLLDVLTDTTERSPTFMVPPFRKDGDTHLPVSWAFVKDPRRPTEQAWEQMLQRPPRGLRWGPETYRQLNAPPRIQANRPKLDNAEIHRFRIGNEPDASRTEAAASALVAVGLCDEVKWARPIPMQFERTATITIGSEKPALDVDEHFHFTCELPASPVHLWEHLAIKLVLNTVSTATMVRMGRVIGNAMVWLSPSNKKLIDRGTRLISQVTGCSYEHACEILHQTIEEVASISQRGEEAPSPVALAIERISCSPHGSSRANCC</sequence>
<dbReference type="Gene3D" id="3.40.50.10490">
    <property type="entry name" value="Glucose-6-phosphate isomerase like protein, domain 1"/>
    <property type="match status" value="2"/>
</dbReference>
<dbReference type="InterPro" id="IPR046348">
    <property type="entry name" value="SIS_dom_sf"/>
</dbReference>
<evidence type="ECO:0000313" key="4">
    <source>
        <dbReference type="Proteomes" id="UP001431776"/>
    </source>
</evidence>
<evidence type="ECO:0000313" key="3">
    <source>
        <dbReference type="EMBL" id="MDI6448596.1"/>
    </source>
</evidence>
<dbReference type="InterPro" id="IPR001347">
    <property type="entry name" value="SIS_dom"/>
</dbReference>
<reference evidence="3" key="1">
    <citation type="submission" date="2023-05" db="EMBL/GenBank/DDBJ databases">
        <title>Anaerotaeda fermentans gen. nov., sp. nov., a novel anaerobic planctomycete of the new family within the order Sedimentisphaerales isolated from Taman Peninsula, Russia.</title>
        <authorList>
            <person name="Khomyakova M.A."/>
            <person name="Merkel A.Y."/>
            <person name="Slobodkin A.I."/>
        </authorList>
    </citation>
    <scope>NUCLEOTIDE SEQUENCE</scope>
    <source>
        <strain evidence="3">M17dextr</strain>
    </source>
</reference>
<dbReference type="RefSeq" id="WP_349244007.1">
    <property type="nucleotide sequence ID" value="NZ_JASCXX010000005.1"/>
</dbReference>
<keyword evidence="4" id="KW-1185">Reference proteome</keyword>
<dbReference type="GO" id="GO:0042593">
    <property type="term" value="P:glucose homeostasis"/>
    <property type="evidence" value="ECO:0007669"/>
    <property type="project" value="TreeGrafter"/>
</dbReference>
<dbReference type="GO" id="GO:0019899">
    <property type="term" value="F:enzyme binding"/>
    <property type="evidence" value="ECO:0007669"/>
    <property type="project" value="TreeGrafter"/>
</dbReference>
<proteinExistence type="predicted"/>
<comment type="caution">
    <text evidence="3">The sequence shown here is derived from an EMBL/GenBank/DDBJ whole genome shotgun (WGS) entry which is preliminary data.</text>
</comment>
<dbReference type="GO" id="GO:0004857">
    <property type="term" value="F:enzyme inhibitor activity"/>
    <property type="evidence" value="ECO:0007669"/>
    <property type="project" value="TreeGrafter"/>
</dbReference>
<dbReference type="GO" id="GO:0030246">
    <property type="term" value="F:carbohydrate binding"/>
    <property type="evidence" value="ECO:0007669"/>
    <property type="project" value="TreeGrafter"/>
</dbReference>
<dbReference type="GO" id="GO:0005829">
    <property type="term" value="C:cytosol"/>
    <property type="evidence" value="ECO:0007669"/>
    <property type="project" value="TreeGrafter"/>
</dbReference>
<dbReference type="GO" id="GO:1901135">
    <property type="term" value="P:carbohydrate derivative metabolic process"/>
    <property type="evidence" value="ECO:0007669"/>
    <property type="project" value="InterPro"/>
</dbReference>
<feature type="domain" description="SIS" evidence="2">
    <location>
        <begin position="73"/>
        <end position="265"/>
    </location>
</feature>
<dbReference type="SUPFAM" id="SSF53697">
    <property type="entry name" value="SIS domain"/>
    <property type="match status" value="2"/>
</dbReference>
<name>A0AAW6TSA4_9BACT</name>